<dbReference type="Gene3D" id="3.80.10.10">
    <property type="entry name" value="Ribonuclease Inhibitor"/>
    <property type="match status" value="1"/>
</dbReference>
<evidence type="ECO:0000313" key="2">
    <source>
        <dbReference type="EMBL" id="ELA40875.1"/>
    </source>
</evidence>
<reference evidence="3" key="1">
    <citation type="submission" date="2011-05" db="EMBL/GenBank/DDBJ databases">
        <title>The genome sequence of Vittaforma corneae strain ATCC 50505.</title>
        <authorList>
            <consortium name="The Broad Institute Genome Sequencing Platform"/>
            <person name="Cuomo C."/>
            <person name="Didier E."/>
            <person name="Bowers L."/>
            <person name="Young S.K."/>
            <person name="Zeng Q."/>
            <person name="Gargeya S."/>
            <person name="Fitzgerald M."/>
            <person name="Haas B."/>
            <person name="Abouelleil A."/>
            <person name="Alvarado L."/>
            <person name="Arachchi H.M."/>
            <person name="Berlin A."/>
            <person name="Chapman S.B."/>
            <person name="Gearin G."/>
            <person name="Goldberg J."/>
            <person name="Griggs A."/>
            <person name="Gujja S."/>
            <person name="Hansen M."/>
            <person name="Heiman D."/>
            <person name="Howarth C."/>
            <person name="Larimer J."/>
            <person name="Lui A."/>
            <person name="MacDonald P.J.P."/>
            <person name="McCowen C."/>
            <person name="Montmayeur A."/>
            <person name="Murphy C."/>
            <person name="Neiman D."/>
            <person name="Pearson M."/>
            <person name="Priest M."/>
            <person name="Roberts A."/>
            <person name="Saif S."/>
            <person name="Shea T."/>
            <person name="Sisk P."/>
            <person name="Stolte C."/>
            <person name="Sykes S."/>
            <person name="Wortman J."/>
            <person name="Nusbaum C."/>
            <person name="Birren B."/>
        </authorList>
    </citation>
    <scope>NUCLEOTIDE SEQUENCE [LARGE SCALE GENOMIC DNA]</scope>
    <source>
        <strain evidence="3">ATCC 50505</strain>
    </source>
</reference>
<dbReference type="EMBL" id="JH370160">
    <property type="protein sequence ID" value="ELA40875.1"/>
    <property type="molecule type" value="Genomic_DNA"/>
</dbReference>
<dbReference type="PROSITE" id="PS51450">
    <property type="entry name" value="LRR"/>
    <property type="match status" value="1"/>
</dbReference>
<dbReference type="RefSeq" id="XP_007605534.1">
    <property type="nucleotide sequence ID" value="XM_007605472.1"/>
</dbReference>
<protein>
    <submittedName>
        <fullName evidence="2">Uncharacterized protein</fullName>
    </submittedName>
</protein>
<evidence type="ECO:0000313" key="3">
    <source>
        <dbReference type="Proteomes" id="UP000011082"/>
    </source>
</evidence>
<dbReference type="InParanoid" id="L2GK31"/>
<dbReference type="HOGENOM" id="CLU_069694_0_0_1"/>
<sequence length="308" mass="34823">MLDSLFSTDACCTATSEQEPSGVQCQSTSTPSSEYNNTPSNAASNSRVFKDTTGCFTTFLNHPEISEIINEYFERVNLPQHNEYPSIKDEIYEVVAMKLYWIANSTKGGSLKEAAIQKAKKWLCDCLHRSEPYILLIEVSEFKFNHIPIKAWKFLIDHCGTRELWISNTTIDTAALNHPDLSKMTVLYLIGVGLTKMPCLYNLTGLKHLYLGDNKIKHVNLQSYFDAETGRCNSMRNLEYLSLRGNHISKIDASIKKVFPHLHTLIVRDGKEVDMSLPLSDVKHELKDAGIELVELDEKKENGSDVKN</sequence>
<gene>
    <name evidence="2" type="ORF">VICG_02089</name>
</gene>
<organism evidence="2 3">
    <name type="scientific">Vittaforma corneae (strain ATCC 50505)</name>
    <name type="common">Microsporidian parasite</name>
    <name type="synonym">Nosema corneum</name>
    <dbReference type="NCBI Taxonomy" id="993615"/>
    <lineage>
        <taxon>Eukaryota</taxon>
        <taxon>Fungi</taxon>
        <taxon>Fungi incertae sedis</taxon>
        <taxon>Microsporidia</taxon>
        <taxon>Nosematidae</taxon>
        <taxon>Vittaforma</taxon>
    </lineage>
</organism>
<proteinExistence type="predicted"/>
<dbReference type="SUPFAM" id="SSF52058">
    <property type="entry name" value="L domain-like"/>
    <property type="match status" value="1"/>
</dbReference>
<name>L2GK31_VITCO</name>
<dbReference type="Pfam" id="PF00560">
    <property type="entry name" value="LRR_1"/>
    <property type="match status" value="1"/>
</dbReference>
<dbReference type="AlphaFoldDB" id="L2GK31"/>
<dbReference type="Proteomes" id="UP000011082">
    <property type="component" value="Unassembled WGS sequence"/>
</dbReference>
<feature type="region of interest" description="Disordered" evidence="1">
    <location>
        <begin position="21"/>
        <end position="44"/>
    </location>
</feature>
<dbReference type="OrthoDB" id="433501at2759"/>
<keyword evidence="3" id="KW-1185">Reference proteome</keyword>
<evidence type="ECO:0000256" key="1">
    <source>
        <dbReference type="SAM" id="MobiDB-lite"/>
    </source>
</evidence>
<dbReference type="InterPro" id="IPR001611">
    <property type="entry name" value="Leu-rich_rpt"/>
</dbReference>
<dbReference type="VEuPathDB" id="MicrosporidiaDB:VICG_02089"/>
<dbReference type="InterPro" id="IPR032675">
    <property type="entry name" value="LRR_dom_sf"/>
</dbReference>
<accession>L2GK31</accession>
<dbReference type="GeneID" id="19882799"/>